<dbReference type="AlphaFoldDB" id="A0A6A2YXU7"/>
<evidence type="ECO:0000313" key="2">
    <source>
        <dbReference type="Proteomes" id="UP000436088"/>
    </source>
</evidence>
<reference evidence="1" key="1">
    <citation type="submission" date="2019-09" db="EMBL/GenBank/DDBJ databases">
        <title>Draft genome information of white flower Hibiscus syriacus.</title>
        <authorList>
            <person name="Kim Y.-M."/>
        </authorList>
    </citation>
    <scope>NUCLEOTIDE SEQUENCE [LARGE SCALE GENOMIC DNA]</scope>
    <source>
        <strain evidence="1">YM2019G1</strain>
    </source>
</reference>
<protein>
    <submittedName>
        <fullName evidence="1">Uncharacterized protein</fullName>
    </submittedName>
</protein>
<gene>
    <name evidence="1" type="ORF">F3Y22_tig00111151pilonHSYRG00136</name>
</gene>
<keyword evidence="2" id="KW-1185">Reference proteome</keyword>
<proteinExistence type="predicted"/>
<accession>A0A6A2YXU7</accession>
<comment type="caution">
    <text evidence="1">The sequence shown here is derived from an EMBL/GenBank/DDBJ whole genome shotgun (WGS) entry which is preliminary data.</text>
</comment>
<sequence length="293" mass="33208">MSHPEFEPGLGAAIILFPIKYIGERKMDISTQPRKKMGKQVVEQLDAQMILAMKGHLKETRNPVAYELAKHLQYPLINQDVITPSPKNSQDLNDISFGIALKIASIQLKVLKLGVIVSTPLGQRSHLDKLKEQANSDGAILVIIQCLPTDKRLLKEFQGSPLTPESQPLMPKNLFQMSWISRCQKSTSGPHYQCFLGCDEYIFDKACAELPSDIEIVGKNCPVYLRRSQPEYLFPKDKRRKCKICEDKDKEFSDSCHDCLLQTNMKGAFLPIIVNHESHAHPLNLLMMPLSYY</sequence>
<dbReference type="PANTHER" id="PTHR37807">
    <property type="entry name" value="OS07G0160300 PROTEIN"/>
    <property type="match status" value="1"/>
</dbReference>
<dbReference type="EMBL" id="VEPZ02001248">
    <property type="protein sequence ID" value="KAE8684150.1"/>
    <property type="molecule type" value="Genomic_DNA"/>
</dbReference>
<organism evidence="1 2">
    <name type="scientific">Hibiscus syriacus</name>
    <name type="common">Rose of Sharon</name>
    <dbReference type="NCBI Taxonomy" id="106335"/>
    <lineage>
        <taxon>Eukaryota</taxon>
        <taxon>Viridiplantae</taxon>
        <taxon>Streptophyta</taxon>
        <taxon>Embryophyta</taxon>
        <taxon>Tracheophyta</taxon>
        <taxon>Spermatophyta</taxon>
        <taxon>Magnoliopsida</taxon>
        <taxon>eudicotyledons</taxon>
        <taxon>Gunneridae</taxon>
        <taxon>Pentapetalae</taxon>
        <taxon>rosids</taxon>
        <taxon>malvids</taxon>
        <taxon>Malvales</taxon>
        <taxon>Malvaceae</taxon>
        <taxon>Malvoideae</taxon>
        <taxon>Hibiscus</taxon>
    </lineage>
</organism>
<dbReference type="SUPFAM" id="SSF57889">
    <property type="entry name" value="Cysteine-rich domain"/>
    <property type="match status" value="1"/>
</dbReference>
<dbReference type="InterPro" id="IPR046349">
    <property type="entry name" value="C1-like_sf"/>
</dbReference>
<dbReference type="Proteomes" id="UP000436088">
    <property type="component" value="Unassembled WGS sequence"/>
</dbReference>
<name>A0A6A2YXU7_HIBSY</name>
<evidence type="ECO:0000313" key="1">
    <source>
        <dbReference type="EMBL" id="KAE8684150.1"/>
    </source>
</evidence>
<dbReference type="PANTHER" id="PTHR37807:SF4">
    <property type="entry name" value="DC1 DOMAIN-CONTAINING PROTEIN"/>
    <property type="match status" value="1"/>
</dbReference>